<dbReference type="SUPFAM" id="SSF47391">
    <property type="entry name" value="Dimerization-anchoring domain of cAMP-dependent PK regulatory subunit"/>
    <property type="match status" value="1"/>
</dbReference>
<accession>A0A1W4X5F3</accession>
<dbReference type="GO" id="GO:0030552">
    <property type="term" value="F:cAMP binding"/>
    <property type="evidence" value="ECO:0007669"/>
    <property type="project" value="UniProtKB-KW"/>
</dbReference>
<dbReference type="PANTHER" id="PTHR11635:SF153">
    <property type="entry name" value="CAMP-DEPENDENT PROTEIN KINASE TYPE II-ALPHA REGULATORY SUBUNIT"/>
    <property type="match status" value="1"/>
</dbReference>
<evidence type="ECO:0000256" key="3">
    <source>
        <dbReference type="ARBA" id="ARBA00005753"/>
    </source>
</evidence>
<keyword evidence="9" id="KW-0547">Nucleotide-binding</keyword>
<dbReference type="Pfam" id="PF00027">
    <property type="entry name" value="cNMP_binding"/>
    <property type="match status" value="2"/>
</dbReference>
<dbReference type="InterPro" id="IPR014710">
    <property type="entry name" value="RmlC-like_jellyroll"/>
</dbReference>
<evidence type="ECO:0000313" key="15">
    <source>
        <dbReference type="Proteomes" id="UP000192223"/>
    </source>
</evidence>
<feature type="domain" description="Cyclic nucleotide-binding" evidence="14">
    <location>
        <begin position="243"/>
        <end position="365"/>
    </location>
</feature>
<dbReference type="GO" id="GO:0034236">
    <property type="term" value="F:protein kinase A catalytic subunit binding"/>
    <property type="evidence" value="ECO:0007669"/>
    <property type="project" value="TreeGrafter"/>
</dbReference>
<evidence type="ECO:0000256" key="6">
    <source>
        <dbReference type="ARBA" id="ARBA00022553"/>
    </source>
</evidence>
<dbReference type="GeneID" id="108738932"/>
<dbReference type="KEGG" id="apln:108738932"/>
<dbReference type="Gene3D" id="2.60.120.10">
    <property type="entry name" value="Jelly Rolls"/>
    <property type="match status" value="2"/>
</dbReference>
<dbReference type="PROSITE" id="PS50042">
    <property type="entry name" value="CNMP_BINDING_3"/>
    <property type="match status" value="2"/>
</dbReference>
<dbReference type="OrthoDB" id="421226at2759"/>
<dbReference type="GO" id="GO:0005952">
    <property type="term" value="C:cAMP-dependent protein kinase complex"/>
    <property type="evidence" value="ECO:0007669"/>
    <property type="project" value="InterPro"/>
</dbReference>
<sequence>MCDNAEFVEDDFKPLMVKFTISHVLEGPEDVVTYALNYFKALQEARERYRICQEAATISTEVTEVPEGDEIDGPQLEFRRNCVFSDDYNPQEDFGVDKVLHEKTDEERAHIVNTVCDTFPFTLLDMNQMNCVVDAMLPMDVIAGDDIIRQGDDADKFFIVRRGVYYVHSSDQGKPTKLLAVLDQDGYFGEKALCHRTEYPYNVKAMTDGELWVIERYVYRRRVTKAAFYKRKFDEELINCMPYFKDLSVSNRMCLVDNLVHKVYAPGETIVKVGDPSTAIYFVVRGIVKITIINDCGLEVTINELEKPDYFGEAAYLWKKPRSFSAYADDNTEVEVAYLEVDAFERTIGSIADVLGKVFKSHQLKTRPSDSTNDDQSVCF</sequence>
<feature type="domain" description="Cyclic nucleotide-binding" evidence="14">
    <location>
        <begin position="120"/>
        <end position="240"/>
    </location>
</feature>
<evidence type="ECO:0000313" key="16">
    <source>
        <dbReference type="RefSeq" id="XP_018328057.1"/>
    </source>
</evidence>
<dbReference type="InterPro" id="IPR018490">
    <property type="entry name" value="cNMP-bd_dom_sf"/>
</dbReference>
<dbReference type="PROSITE" id="PS00888">
    <property type="entry name" value="CNMP_BINDING_1"/>
    <property type="match status" value="1"/>
</dbReference>
<evidence type="ECO:0000256" key="1">
    <source>
        <dbReference type="ARBA" id="ARBA00004236"/>
    </source>
</evidence>
<dbReference type="AlphaFoldDB" id="A0A1W4X5F3"/>
<proteinExistence type="inferred from homology"/>
<comment type="function">
    <text evidence="12">Regulatory subunit of the cAMP-dependent protein kinases involved in cAMP signaling in cells. Type II regulatory chains mediate membrane association by binding to anchoring proteins, including the MAP2 kinase.</text>
</comment>
<keyword evidence="11" id="KW-0114">cAMP</keyword>
<dbReference type="CDD" id="cd00038">
    <property type="entry name" value="CAP_ED"/>
    <property type="match status" value="2"/>
</dbReference>
<keyword evidence="4" id="KW-1003">Cell membrane</keyword>
<evidence type="ECO:0000256" key="10">
    <source>
        <dbReference type="ARBA" id="ARBA00023136"/>
    </source>
</evidence>
<gene>
    <name evidence="16" type="primary">LOC108738932</name>
</gene>
<dbReference type="Proteomes" id="UP000192223">
    <property type="component" value="Unplaced"/>
</dbReference>
<evidence type="ECO:0000256" key="5">
    <source>
        <dbReference type="ARBA" id="ARBA00022490"/>
    </source>
</evidence>
<keyword evidence="10" id="KW-0472">Membrane</keyword>
<dbReference type="GO" id="GO:0005829">
    <property type="term" value="C:cytosol"/>
    <property type="evidence" value="ECO:0007669"/>
    <property type="project" value="TreeGrafter"/>
</dbReference>
<comment type="subcellular location">
    <subcellularLocation>
        <location evidence="1">Cell membrane</location>
    </subcellularLocation>
    <subcellularLocation>
        <location evidence="2">Cytoplasm</location>
    </subcellularLocation>
</comment>
<reference evidence="16" key="1">
    <citation type="submission" date="2025-08" db="UniProtKB">
        <authorList>
            <consortium name="RefSeq"/>
        </authorList>
    </citation>
    <scope>IDENTIFICATION</scope>
    <source>
        <tissue evidence="16">Entire body</tissue>
    </source>
</reference>
<evidence type="ECO:0000259" key="14">
    <source>
        <dbReference type="PROSITE" id="PS50042"/>
    </source>
</evidence>
<dbReference type="GO" id="GO:0005886">
    <property type="term" value="C:plasma membrane"/>
    <property type="evidence" value="ECO:0007669"/>
    <property type="project" value="UniProtKB-SubCell"/>
</dbReference>
<dbReference type="STRING" id="224129.A0A1W4X5F3"/>
<organism evidence="15 16">
    <name type="scientific">Agrilus planipennis</name>
    <name type="common">Emerald ash borer</name>
    <name type="synonym">Agrilus marcopoli</name>
    <dbReference type="NCBI Taxonomy" id="224129"/>
    <lineage>
        <taxon>Eukaryota</taxon>
        <taxon>Metazoa</taxon>
        <taxon>Ecdysozoa</taxon>
        <taxon>Arthropoda</taxon>
        <taxon>Hexapoda</taxon>
        <taxon>Insecta</taxon>
        <taxon>Pterygota</taxon>
        <taxon>Neoptera</taxon>
        <taxon>Endopterygota</taxon>
        <taxon>Coleoptera</taxon>
        <taxon>Polyphaga</taxon>
        <taxon>Elateriformia</taxon>
        <taxon>Buprestoidea</taxon>
        <taxon>Buprestidae</taxon>
        <taxon>Agrilinae</taxon>
        <taxon>Agrilus</taxon>
    </lineage>
</organism>
<dbReference type="InterPro" id="IPR000595">
    <property type="entry name" value="cNMP-bd_dom"/>
</dbReference>
<evidence type="ECO:0000256" key="11">
    <source>
        <dbReference type="ARBA" id="ARBA00023149"/>
    </source>
</evidence>
<keyword evidence="5" id="KW-0963">Cytoplasm</keyword>
<dbReference type="RefSeq" id="XP_018328057.1">
    <property type="nucleotide sequence ID" value="XM_018472555.1"/>
</dbReference>
<comment type="similarity">
    <text evidence="3">Belongs to the cAMP-dependent kinase regulatory chain family.</text>
</comment>
<keyword evidence="6" id="KW-0597">Phosphoprotein</keyword>
<dbReference type="SUPFAM" id="SSF51206">
    <property type="entry name" value="cAMP-binding domain-like"/>
    <property type="match status" value="2"/>
</dbReference>
<evidence type="ECO:0000256" key="2">
    <source>
        <dbReference type="ARBA" id="ARBA00004496"/>
    </source>
</evidence>
<dbReference type="InterPro" id="IPR018488">
    <property type="entry name" value="cNMP-bd_CS"/>
</dbReference>
<dbReference type="PRINTS" id="PR00103">
    <property type="entry name" value="CAMPKINASE"/>
</dbReference>
<evidence type="ECO:0000256" key="8">
    <source>
        <dbReference type="ARBA" id="ARBA00022737"/>
    </source>
</evidence>
<dbReference type="InParanoid" id="A0A1W4X5F3"/>
<evidence type="ECO:0000256" key="13">
    <source>
        <dbReference type="ARBA" id="ARBA00041039"/>
    </source>
</evidence>
<evidence type="ECO:0000256" key="4">
    <source>
        <dbReference type="ARBA" id="ARBA00022475"/>
    </source>
</evidence>
<name>A0A1W4X5F3_AGRPL</name>
<dbReference type="PANTHER" id="PTHR11635">
    <property type="entry name" value="CAMP-DEPENDENT PROTEIN KINASE REGULATORY CHAIN"/>
    <property type="match status" value="1"/>
</dbReference>
<protein>
    <recommendedName>
        <fullName evidence="13">cAMP-dependent protein kinase type II-alpha regulatory subunit</fullName>
    </recommendedName>
</protein>
<keyword evidence="7" id="KW-0116">cAMP-binding</keyword>
<dbReference type="InterPro" id="IPR050503">
    <property type="entry name" value="cAMP-dep_PK_reg_su-like"/>
</dbReference>
<evidence type="ECO:0000256" key="9">
    <source>
        <dbReference type="ARBA" id="ARBA00022741"/>
    </source>
</evidence>
<dbReference type="SMART" id="SM00100">
    <property type="entry name" value="cNMP"/>
    <property type="match status" value="2"/>
</dbReference>
<evidence type="ECO:0000256" key="12">
    <source>
        <dbReference type="ARBA" id="ARBA00037198"/>
    </source>
</evidence>
<evidence type="ECO:0000256" key="7">
    <source>
        <dbReference type="ARBA" id="ARBA00022566"/>
    </source>
</evidence>
<keyword evidence="8" id="KW-0677">Repeat</keyword>
<dbReference type="GO" id="GO:0004862">
    <property type="term" value="F:cAMP-dependent protein kinase inhibitor activity"/>
    <property type="evidence" value="ECO:0007669"/>
    <property type="project" value="TreeGrafter"/>
</dbReference>
<keyword evidence="15" id="KW-1185">Reference proteome</keyword>